<dbReference type="CDD" id="cd16021">
    <property type="entry name" value="ALP_like"/>
    <property type="match status" value="1"/>
</dbReference>
<dbReference type="InterPro" id="IPR017850">
    <property type="entry name" value="Alkaline_phosphatase_core_sf"/>
</dbReference>
<keyword evidence="3" id="KW-1185">Reference proteome</keyword>
<dbReference type="Proteomes" id="UP001367676">
    <property type="component" value="Unassembled WGS sequence"/>
</dbReference>
<evidence type="ECO:0000313" key="2">
    <source>
        <dbReference type="EMBL" id="KAK7576645.1"/>
    </source>
</evidence>
<dbReference type="PANTHER" id="PTHR10974:SF1">
    <property type="entry name" value="FI08016P-RELATED"/>
    <property type="match status" value="1"/>
</dbReference>
<comment type="caution">
    <text evidence="2">The sequence shown here is derived from an EMBL/GenBank/DDBJ whole genome shotgun (WGS) entry which is preliminary data.</text>
</comment>
<dbReference type="Pfam" id="PF02995">
    <property type="entry name" value="DUF229"/>
    <property type="match status" value="1"/>
</dbReference>
<feature type="compositionally biased region" description="Basic and acidic residues" evidence="1">
    <location>
        <begin position="13"/>
        <end position="23"/>
    </location>
</feature>
<feature type="region of interest" description="Disordered" evidence="1">
    <location>
        <begin position="1"/>
        <end position="30"/>
    </location>
</feature>
<gene>
    <name evidence="2" type="ORF">V9T40_012931</name>
</gene>
<organism evidence="2 3">
    <name type="scientific">Parthenolecanium corni</name>
    <dbReference type="NCBI Taxonomy" id="536013"/>
    <lineage>
        <taxon>Eukaryota</taxon>
        <taxon>Metazoa</taxon>
        <taxon>Ecdysozoa</taxon>
        <taxon>Arthropoda</taxon>
        <taxon>Hexapoda</taxon>
        <taxon>Insecta</taxon>
        <taxon>Pterygota</taxon>
        <taxon>Neoptera</taxon>
        <taxon>Paraneoptera</taxon>
        <taxon>Hemiptera</taxon>
        <taxon>Sternorrhyncha</taxon>
        <taxon>Coccoidea</taxon>
        <taxon>Coccidae</taxon>
        <taxon>Parthenolecanium</taxon>
    </lineage>
</organism>
<evidence type="ECO:0000256" key="1">
    <source>
        <dbReference type="SAM" id="MobiDB-lite"/>
    </source>
</evidence>
<name>A0AAN9Y0X8_9HEMI</name>
<dbReference type="GO" id="GO:0005615">
    <property type="term" value="C:extracellular space"/>
    <property type="evidence" value="ECO:0007669"/>
    <property type="project" value="TreeGrafter"/>
</dbReference>
<evidence type="ECO:0000313" key="3">
    <source>
        <dbReference type="Proteomes" id="UP001367676"/>
    </source>
</evidence>
<dbReference type="InterPro" id="IPR004245">
    <property type="entry name" value="DUF229"/>
</dbReference>
<proteinExistence type="predicted"/>
<dbReference type="FunFam" id="3.40.720.10:FF:000017">
    <property type="entry name" value="Predicted protein"/>
    <property type="match status" value="1"/>
</dbReference>
<protein>
    <submittedName>
        <fullName evidence="2">Uncharacterized protein</fullName>
    </submittedName>
</protein>
<dbReference type="EMBL" id="JBBCAQ010000036">
    <property type="protein sequence ID" value="KAK7576645.1"/>
    <property type="molecule type" value="Genomic_DNA"/>
</dbReference>
<sequence length="551" mass="63789">MVKFGDMSQPVVDPRRSSVEHGSSRPNLAHPNLFQKGLKINLRRASVIDQPGCQIPSMSVRGPEVDPYISTLPPISCKGPYTDPKVNKTYQYPQLVIESGNALIVDPTTLKLYEKGGKVECIYRSFKRPSASSENQNPDSTRPEYSERIKYLNLTEPNVIDSESEEFIKVECRREKEESVFYTDYFAFAPLKKDVEERCEKVDEKLKEKHWVNVVLVGLDSLSRLNFQRQMPSAYNFLQQMNVVEMFGYNKVGLNTYPNLLTLLINLTEVQVENRCATKEDPFFDKCPLIWNQYRDNGFRTVLVEDSTFYSYSSKKGFHQPPTDYYLRPFLDEAELSIGHYNFNWNYNQCLGPRLSLSVILDYAHKFIHTFHNKKIFGFFWSVGVTHDHLNLATQGDEAVLNFLQRLRQDKLLNHTILIVLSDHGMRSGEFHDTNQGYLEDRLPLLTFVFPQWFEVRYPNAVENIRNNAQRLTTPFDLHHTLIDLVNLTTIEDDELKIRTRNIDATGQSLFMPVSPYRDCKQANIPQEYCTCHNSVQARSANSDANVTWEK</sequence>
<dbReference type="AlphaFoldDB" id="A0AAN9Y0X8"/>
<dbReference type="PANTHER" id="PTHR10974">
    <property type="entry name" value="FI08016P-RELATED"/>
    <property type="match status" value="1"/>
</dbReference>
<reference evidence="2 3" key="1">
    <citation type="submission" date="2024-03" db="EMBL/GenBank/DDBJ databases">
        <title>Adaptation during the transition from Ophiocordyceps entomopathogen to insect associate is accompanied by gene loss and intensified selection.</title>
        <authorList>
            <person name="Ward C.M."/>
            <person name="Onetto C.A."/>
            <person name="Borneman A.R."/>
        </authorList>
    </citation>
    <scope>NUCLEOTIDE SEQUENCE [LARGE SCALE GENOMIC DNA]</scope>
    <source>
        <strain evidence="2">AWRI1</strain>
        <tissue evidence="2">Single Adult Female</tissue>
    </source>
</reference>
<accession>A0AAN9Y0X8</accession>
<dbReference type="SUPFAM" id="SSF53649">
    <property type="entry name" value="Alkaline phosphatase-like"/>
    <property type="match status" value="1"/>
</dbReference>
<dbReference type="Gene3D" id="3.40.720.10">
    <property type="entry name" value="Alkaline Phosphatase, subunit A"/>
    <property type="match status" value="1"/>
</dbReference>